<dbReference type="InterPro" id="IPR006015">
    <property type="entry name" value="Universal_stress_UspA"/>
</dbReference>
<comment type="caution">
    <text evidence="2">The sequence shown here is derived from an EMBL/GenBank/DDBJ whole genome shotgun (WGS) entry which is preliminary data.</text>
</comment>
<feature type="domain" description="UspA" evidence="1">
    <location>
        <begin position="11"/>
        <end position="141"/>
    </location>
</feature>
<evidence type="ECO:0000313" key="2">
    <source>
        <dbReference type="EMBL" id="KAK7476033.1"/>
    </source>
</evidence>
<gene>
    <name evidence="2" type="ORF">BaRGS_00032740</name>
</gene>
<dbReference type="PANTHER" id="PTHR46989:SF3">
    <property type="entry name" value="USPA DOMAIN-CONTAINING PROTEIN"/>
    <property type="match status" value="1"/>
</dbReference>
<accession>A0ABD0JLW9</accession>
<keyword evidence="3" id="KW-1185">Reference proteome</keyword>
<reference evidence="2 3" key="1">
    <citation type="journal article" date="2023" name="Sci. Data">
        <title>Genome assembly of the Korean intertidal mud-creeper Batillaria attramentaria.</title>
        <authorList>
            <person name="Patra A.K."/>
            <person name="Ho P.T."/>
            <person name="Jun S."/>
            <person name="Lee S.J."/>
            <person name="Kim Y."/>
            <person name="Won Y.J."/>
        </authorList>
    </citation>
    <scope>NUCLEOTIDE SEQUENCE [LARGE SCALE GENOMIC DNA]</scope>
    <source>
        <strain evidence="2">Wonlab-2016</strain>
    </source>
</reference>
<dbReference type="Pfam" id="PF00582">
    <property type="entry name" value="Usp"/>
    <property type="match status" value="1"/>
</dbReference>
<evidence type="ECO:0000259" key="1">
    <source>
        <dbReference type="Pfam" id="PF00582"/>
    </source>
</evidence>
<dbReference type="Proteomes" id="UP001519460">
    <property type="component" value="Unassembled WGS sequence"/>
</dbReference>
<dbReference type="CDD" id="cd23659">
    <property type="entry name" value="USP_At3g01520-like"/>
    <property type="match status" value="1"/>
</dbReference>
<organism evidence="2 3">
    <name type="scientific">Batillaria attramentaria</name>
    <dbReference type="NCBI Taxonomy" id="370345"/>
    <lineage>
        <taxon>Eukaryota</taxon>
        <taxon>Metazoa</taxon>
        <taxon>Spiralia</taxon>
        <taxon>Lophotrochozoa</taxon>
        <taxon>Mollusca</taxon>
        <taxon>Gastropoda</taxon>
        <taxon>Caenogastropoda</taxon>
        <taxon>Sorbeoconcha</taxon>
        <taxon>Cerithioidea</taxon>
        <taxon>Batillariidae</taxon>
        <taxon>Batillaria</taxon>
    </lineage>
</organism>
<dbReference type="EMBL" id="JACVVK020000387">
    <property type="protein sequence ID" value="KAK7476033.1"/>
    <property type="molecule type" value="Genomic_DNA"/>
</dbReference>
<evidence type="ECO:0000313" key="3">
    <source>
        <dbReference type="Proteomes" id="UP001519460"/>
    </source>
</evidence>
<name>A0ABD0JLW9_9CAEN</name>
<protein>
    <recommendedName>
        <fullName evidence="1">UspA domain-containing protein</fullName>
    </recommendedName>
</protein>
<dbReference type="InterPro" id="IPR014729">
    <property type="entry name" value="Rossmann-like_a/b/a_fold"/>
</dbReference>
<dbReference type="InterPro" id="IPR006016">
    <property type="entry name" value="UspA"/>
</dbReference>
<sequence length="144" mass="15636">MAATTADQSGRVVLIALDGSDQSTYAFETYLKSLKYPDDVVLLVTCKELSKVEKLKTEEETKKAMLKPYGDKLQEVGIKFKPLILVSQNPGYSIVNTAQAENAGLIVMGSRGHGKLRRTLVGSCSDYVINHTSAIPVVVCRQGS</sequence>
<dbReference type="Gene3D" id="3.40.50.620">
    <property type="entry name" value="HUPs"/>
    <property type="match status" value="1"/>
</dbReference>
<dbReference type="SUPFAM" id="SSF52402">
    <property type="entry name" value="Adenine nucleotide alpha hydrolases-like"/>
    <property type="match status" value="1"/>
</dbReference>
<proteinExistence type="predicted"/>
<dbReference type="PRINTS" id="PR01438">
    <property type="entry name" value="UNVRSLSTRESS"/>
</dbReference>
<dbReference type="AlphaFoldDB" id="A0ABD0JLW9"/>
<dbReference type="PANTHER" id="PTHR46989">
    <property type="entry name" value="USP DOMAIN-CONTAINING PROTEIN"/>
    <property type="match status" value="1"/>
</dbReference>